<evidence type="ECO:0000256" key="1">
    <source>
        <dbReference type="ARBA" id="ARBA00022676"/>
    </source>
</evidence>
<dbReference type="KEGG" id="bpro:PMF13cell1_03408"/>
<gene>
    <name evidence="4" type="primary">epsJ_3</name>
    <name evidence="4" type="ORF">PMF13cell1_03408</name>
</gene>
<name>A0A4P6M185_9FIRM</name>
<dbReference type="EC" id="2.4.-.-" evidence="4"/>
<evidence type="ECO:0000259" key="3">
    <source>
        <dbReference type="Pfam" id="PF00535"/>
    </source>
</evidence>
<dbReference type="Pfam" id="PF00535">
    <property type="entry name" value="Glycos_transf_2"/>
    <property type="match status" value="1"/>
</dbReference>
<evidence type="ECO:0000313" key="4">
    <source>
        <dbReference type="EMBL" id="QBE97845.1"/>
    </source>
</evidence>
<dbReference type="GO" id="GO:0016757">
    <property type="term" value="F:glycosyltransferase activity"/>
    <property type="evidence" value="ECO:0007669"/>
    <property type="project" value="UniProtKB-KW"/>
</dbReference>
<dbReference type="Gene3D" id="3.90.550.10">
    <property type="entry name" value="Spore Coat Polysaccharide Biosynthesis Protein SpsA, Chain A"/>
    <property type="match status" value="1"/>
</dbReference>
<dbReference type="AlphaFoldDB" id="A0A4P6M185"/>
<keyword evidence="1 4" id="KW-0328">Glycosyltransferase</keyword>
<protein>
    <submittedName>
        <fullName evidence="4">Putative glycosyltransferase EpsJ</fullName>
        <ecNumber evidence="4">2.4.-.-</ecNumber>
    </submittedName>
</protein>
<dbReference type="InterPro" id="IPR029044">
    <property type="entry name" value="Nucleotide-diphossugar_trans"/>
</dbReference>
<dbReference type="CDD" id="cd00761">
    <property type="entry name" value="Glyco_tranf_GTA_type"/>
    <property type="match status" value="1"/>
</dbReference>
<dbReference type="SUPFAM" id="SSF53448">
    <property type="entry name" value="Nucleotide-diphospho-sugar transferases"/>
    <property type="match status" value="1"/>
</dbReference>
<dbReference type="Proteomes" id="UP000289794">
    <property type="component" value="Chromosome"/>
</dbReference>
<evidence type="ECO:0000256" key="2">
    <source>
        <dbReference type="ARBA" id="ARBA00022679"/>
    </source>
</evidence>
<organism evidence="4 5">
    <name type="scientific">Blautia producta</name>
    <dbReference type="NCBI Taxonomy" id="33035"/>
    <lineage>
        <taxon>Bacteria</taxon>
        <taxon>Bacillati</taxon>
        <taxon>Bacillota</taxon>
        <taxon>Clostridia</taxon>
        <taxon>Lachnospirales</taxon>
        <taxon>Lachnospiraceae</taxon>
        <taxon>Blautia</taxon>
    </lineage>
</organism>
<sequence length="333" mass="39201">MKCKISVIVPVYNVKPYLPKCMGSLLGQTFSDYEIILVDDGSIDGSGDLCDMYAEQDNIRVIHQKNGGLSAARNTGTAYADGEYLTYLDSDDYVAPRYLECLYHNIIKYKADVSVCGYRLAWEHEDGTVTEEKEKKEQVMEYCISGHAAAARIVEKNERGMIVAWGKLYHRKWKELLVYPEGRINEDEFVTYKILYESRHVAVTTRKYYCYRQREGSIMSEGYNERRLDKLAALRECAEYFEKKGDRRETAYARKRYLLNVQISWYRVWKYMPNRKKLLTHLEQEHKKYYRKYNRSIRRAATVPDRIAVMIFRLRPRIYAGICEVVLKLNPQI</sequence>
<evidence type="ECO:0000313" key="5">
    <source>
        <dbReference type="Proteomes" id="UP000289794"/>
    </source>
</evidence>
<dbReference type="PANTHER" id="PTHR22916">
    <property type="entry name" value="GLYCOSYLTRANSFERASE"/>
    <property type="match status" value="1"/>
</dbReference>
<proteinExistence type="predicted"/>
<reference evidence="4 5" key="1">
    <citation type="submission" date="2019-01" db="EMBL/GenBank/DDBJ databases">
        <title>PMF-metabolizing Aryl O-demethylase.</title>
        <authorList>
            <person name="Kim M."/>
        </authorList>
    </citation>
    <scope>NUCLEOTIDE SEQUENCE [LARGE SCALE GENOMIC DNA]</scope>
    <source>
        <strain evidence="4 5">PMF1</strain>
    </source>
</reference>
<feature type="domain" description="Glycosyltransferase 2-like" evidence="3">
    <location>
        <begin position="6"/>
        <end position="119"/>
    </location>
</feature>
<accession>A0A4P6M185</accession>
<dbReference type="PANTHER" id="PTHR22916:SF51">
    <property type="entry name" value="GLYCOSYLTRANSFERASE EPSH-RELATED"/>
    <property type="match status" value="1"/>
</dbReference>
<keyword evidence="2 4" id="KW-0808">Transferase</keyword>
<dbReference type="InterPro" id="IPR001173">
    <property type="entry name" value="Glyco_trans_2-like"/>
</dbReference>
<dbReference type="RefSeq" id="WP_130181473.1">
    <property type="nucleotide sequence ID" value="NZ_CP035945.1"/>
</dbReference>
<dbReference type="EMBL" id="CP035945">
    <property type="protein sequence ID" value="QBE97845.1"/>
    <property type="molecule type" value="Genomic_DNA"/>
</dbReference>